<dbReference type="Pfam" id="PF01344">
    <property type="entry name" value="Kelch_1"/>
    <property type="match status" value="1"/>
</dbReference>
<dbReference type="GO" id="GO:0019760">
    <property type="term" value="P:glucosinolate metabolic process"/>
    <property type="evidence" value="ECO:0007669"/>
    <property type="project" value="UniProtKB-ARBA"/>
</dbReference>
<dbReference type="Proteomes" id="UP000233524">
    <property type="component" value="Unassembled WGS sequence"/>
</dbReference>
<dbReference type="EMBL" id="NLAX01000701">
    <property type="protein sequence ID" value="PKS07534.1"/>
    <property type="molecule type" value="Genomic_DNA"/>
</dbReference>
<dbReference type="AlphaFoldDB" id="A0A2N3N543"/>
<feature type="region of interest" description="Disordered" evidence="3">
    <location>
        <begin position="121"/>
        <end position="152"/>
    </location>
</feature>
<dbReference type="Gene3D" id="2.120.10.80">
    <property type="entry name" value="Kelch-type beta propeller"/>
    <property type="match status" value="3"/>
</dbReference>
<accession>A0A2N3N543</accession>
<keyword evidence="5" id="KW-1185">Reference proteome</keyword>
<dbReference type="PANTHER" id="PTHR47435">
    <property type="entry name" value="KELCH REPEAT PROTEIN (AFU_ORTHOLOGUE AFUA_5G12780)"/>
    <property type="match status" value="1"/>
</dbReference>
<evidence type="ECO:0000256" key="1">
    <source>
        <dbReference type="ARBA" id="ARBA00022737"/>
    </source>
</evidence>
<gene>
    <name evidence="4" type="ORF">jhhlp_006138</name>
</gene>
<organism evidence="4 5">
    <name type="scientific">Lomentospora prolificans</name>
    <dbReference type="NCBI Taxonomy" id="41688"/>
    <lineage>
        <taxon>Eukaryota</taxon>
        <taxon>Fungi</taxon>
        <taxon>Dikarya</taxon>
        <taxon>Ascomycota</taxon>
        <taxon>Pezizomycotina</taxon>
        <taxon>Sordariomycetes</taxon>
        <taxon>Hypocreomycetidae</taxon>
        <taxon>Microascales</taxon>
        <taxon>Microascaceae</taxon>
        <taxon>Lomentospora</taxon>
    </lineage>
</organism>
<keyword evidence="2" id="KW-0408">Iron</keyword>
<dbReference type="SUPFAM" id="SSF117281">
    <property type="entry name" value="Kelch motif"/>
    <property type="match status" value="2"/>
</dbReference>
<sequence length="522" mass="55696">METFQSLKRRTTDLLQSIPQSLPQPAISTKPTIPTLRGTWEKVELPPLPRSSHTVDVVAGTAYIFGGEFNPRKPVNNDVHVINLPLSLSASADSYPVKASPPQGQNGGASAAKEKGLTEVPLSGEDATPEGELVEQVGSSGPAGASNLGDVPPARVGHASAVIGSRIFVFGGRGGPDMSPLEESGRVWVFDTRTHTWTFLDPAPAAAGAVARFPSSRSYHAAAAVDRPRHFAHARQAKSETWHDWAMGDSAKVGIPQAPIVGNVAATAVDEEDEGYGTFFVHAGCLADGERTNDIWAFNVRSRVWSELPTPPGPARGGTSICVTKGKIFRFGGFDGKEELGGQVDVLHLASDQFNDFISTGEVSVTARGDWETLTPIPQTDSLDPDLWPAPRSVSSLLPVHVHGRDYLLLLMGEGTPSSDGHNAAGNFLADAWVYNIPTPRDGSIKHTVFNAIGRKSTAREGRWTQITAEPYDDDVTDELPSARGWISASVVDELEEPAVFLWGGVGDGNVRLGDGWILRLG</sequence>
<feature type="region of interest" description="Disordered" evidence="3">
    <location>
        <begin position="94"/>
        <end position="113"/>
    </location>
</feature>
<dbReference type="InterPro" id="IPR006652">
    <property type="entry name" value="Kelch_1"/>
</dbReference>
<dbReference type="VEuPathDB" id="FungiDB:jhhlp_006138"/>
<protein>
    <submittedName>
        <fullName evidence="4">Uncharacterized protein</fullName>
    </submittedName>
</protein>
<proteinExistence type="predicted"/>
<reference evidence="4 5" key="1">
    <citation type="journal article" date="2017" name="G3 (Bethesda)">
        <title>First Draft Genome Sequence of the Pathogenic Fungus Lomentospora prolificans (Formerly Scedosporium prolificans).</title>
        <authorList>
            <person name="Luo R."/>
            <person name="Zimin A."/>
            <person name="Workman R."/>
            <person name="Fan Y."/>
            <person name="Pertea G."/>
            <person name="Grossman N."/>
            <person name="Wear M.P."/>
            <person name="Jia B."/>
            <person name="Miller H."/>
            <person name="Casadevall A."/>
            <person name="Timp W."/>
            <person name="Zhang S.X."/>
            <person name="Salzberg S.L."/>
        </authorList>
    </citation>
    <scope>NUCLEOTIDE SEQUENCE [LARGE SCALE GENOMIC DNA]</scope>
    <source>
        <strain evidence="4 5">JHH-5317</strain>
    </source>
</reference>
<evidence type="ECO:0000256" key="3">
    <source>
        <dbReference type="SAM" id="MobiDB-lite"/>
    </source>
</evidence>
<evidence type="ECO:0000313" key="4">
    <source>
        <dbReference type="EMBL" id="PKS07534.1"/>
    </source>
</evidence>
<dbReference type="PANTHER" id="PTHR47435:SF4">
    <property type="entry name" value="KELCH REPEAT PROTEIN (AFU_ORTHOLOGUE AFUA_5G12780)"/>
    <property type="match status" value="1"/>
</dbReference>
<name>A0A2N3N543_9PEZI</name>
<evidence type="ECO:0000256" key="2">
    <source>
        <dbReference type="ARBA" id="ARBA00023004"/>
    </source>
</evidence>
<evidence type="ECO:0000313" key="5">
    <source>
        <dbReference type="Proteomes" id="UP000233524"/>
    </source>
</evidence>
<dbReference type="STRING" id="41688.A0A2N3N543"/>
<dbReference type="InterPro" id="IPR015915">
    <property type="entry name" value="Kelch-typ_b-propeller"/>
</dbReference>
<keyword evidence="1" id="KW-0677">Repeat</keyword>
<dbReference type="InParanoid" id="A0A2N3N543"/>
<dbReference type="OrthoDB" id="10250130at2759"/>
<comment type="caution">
    <text evidence="4">The sequence shown here is derived from an EMBL/GenBank/DDBJ whole genome shotgun (WGS) entry which is preliminary data.</text>
</comment>